<evidence type="ECO:0000313" key="3">
    <source>
        <dbReference type="Proteomes" id="UP001597108"/>
    </source>
</evidence>
<protein>
    <submittedName>
        <fullName evidence="2">Uncharacterized protein</fullName>
    </submittedName>
</protein>
<evidence type="ECO:0000256" key="1">
    <source>
        <dbReference type="SAM" id="SignalP"/>
    </source>
</evidence>
<name>A0ABW3IX63_9RHOB</name>
<gene>
    <name evidence="2" type="ORF">ACFQ2S_23445</name>
</gene>
<reference evidence="3" key="1">
    <citation type="journal article" date="2019" name="Int. J. Syst. Evol. Microbiol.">
        <title>The Global Catalogue of Microorganisms (GCM) 10K type strain sequencing project: providing services to taxonomists for standard genome sequencing and annotation.</title>
        <authorList>
            <consortium name="The Broad Institute Genomics Platform"/>
            <consortium name="The Broad Institute Genome Sequencing Center for Infectious Disease"/>
            <person name="Wu L."/>
            <person name="Ma J."/>
        </authorList>
    </citation>
    <scope>NUCLEOTIDE SEQUENCE [LARGE SCALE GENOMIC DNA]</scope>
    <source>
        <strain evidence="3">CCUG 60524</strain>
    </source>
</reference>
<dbReference type="EMBL" id="JBHTJT010000060">
    <property type="protein sequence ID" value="MFD0982594.1"/>
    <property type="molecule type" value="Genomic_DNA"/>
</dbReference>
<feature type="signal peptide" evidence="1">
    <location>
        <begin position="1"/>
        <end position="33"/>
    </location>
</feature>
<keyword evidence="3" id="KW-1185">Reference proteome</keyword>
<feature type="chain" id="PRO_5046518730" evidence="1">
    <location>
        <begin position="34"/>
        <end position="117"/>
    </location>
</feature>
<sequence length="117" mass="12186">MKQLFENVGSSAARALGCGIAISHLFAAGIAPAAPSTSTTCSARNTISAYNDLLNLYAASDDPDEQAVIEQAANNLNTCCSSLNHGQQQNNCLCSPGPYDLVSPIATSGNCNRPYVY</sequence>
<keyword evidence="1" id="KW-0732">Signal</keyword>
<accession>A0ABW3IX63</accession>
<organism evidence="2 3">
    <name type="scientific">Tropicimonas aquimaris</name>
    <dbReference type="NCBI Taxonomy" id="914152"/>
    <lineage>
        <taxon>Bacteria</taxon>
        <taxon>Pseudomonadati</taxon>
        <taxon>Pseudomonadota</taxon>
        <taxon>Alphaproteobacteria</taxon>
        <taxon>Rhodobacterales</taxon>
        <taxon>Roseobacteraceae</taxon>
        <taxon>Tropicimonas</taxon>
    </lineage>
</organism>
<proteinExistence type="predicted"/>
<dbReference type="RefSeq" id="WP_386078785.1">
    <property type="nucleotide sequence ID" value="NZ_JBHTJT010000060.1"/>
</dbReference>
<comment type="caution">
    <text evidence="2">The sequence shown here is derived from an EMBL/GenBank/DDBJ whole genome shotgun (WGS) entry which is preliminary data.</text>
</comment>
<evidence type="ECO:0000313" key="2">
    <source>
        <dbReference type="EMBL" id="MFD0982594.1"/>
    </source>
</evidence>
<dbReference type="Proteomes" id="UP001597108">
    <property type="component" value="Unassembled WGS sequence"/>
</dbReference>